<accession>A0AA36BCS0</accession>
<organism evidence="2 3">
    <name type="scientific">Octopus vulgaris</name>
    <name type="common">Common octopus</name>
    <dbReference type="NCBI Taxonomy" id="6645"/>
    <lineage>
        <taxon>Eukaryota</taxon>
        <taxon>Metazoa</taxon>
        <taxon>Spiralia</taxon>
        <taxon>Lophotrochozoa</taxon>
        <taxon>Mollusca</taxon>
        <taxon>Cephalopoda</taxon>
        <taxon>Coleoidea</taxon>
        <taxon>Octopodiformes</taxon>
        <taxon>Octopoda</taxon>
        <taxon>Incirrata</taxon>
        <taxon>Octopodidae</taxon>
        <taxon>Octopus</taxon>
    </lineage>
</organism>
<feature type="compositionally biased region" description="Low complexity" evidence="1">
    <location>
        <begin position="105"/>
        <end position="115"/>
    </location>
</feature>
<keyword evidence="3" id="KW-1185">Reference proteome</keyword>
<evidence type="ECO:0000313" key="2">
    <source>
        <dbReference type="EMBL" id="CAI9731201.1"/>
    </source>
</evidence>
<gene>
    <name evidence="2" type="ORF">OCTVUL_1B024276</name>
</gene>
<dbReference type="Proteomes" id="UP001162480">
    <property type="component" value="Chromosome 12"/>
</dbReference>
<dbReference type="AlphaFoldDB" id="A0AA36BCS0"/>
<evidence type="ECO:0000313" key="3">
    <source>
        <dbReference type="Proteomes" id="UP001162480"/>
    </source>
</evidence>
<sequence>MESQKLESVDIVKVETASATGPRQEQAQNPWLHLDDYFLIKPREGDKLILNYKLCLPRAVPLKGHMTSLNNLKQRIKRTHPAKFMQFEEKVKAGSFRGKVKKRSSSGSNSASELSSLFSLPSGKEARQQTNAESFGITVTGSGIPQAAGSKDCGPVRSQHAVTPLICSRG</sequence>
<feature type="region of interest" description="Disordered" evidence="1">
    <location>
        <begin position="96"/>
        <end position="115"/>
    </location>
</feature>
<protein>
    <submittedName>
        <fullName evidence="2">Uncharacterized protein</fullName>
    </submittedName>
</protein>
<evidence type="ECO:0000256" key="1">
    <source>
        <dbReference type="SAM" id="MobiDB-lite"/>
    </source>
</evidence>
<dbReference type="EMBL" id="OX597825">
    <property type="protein sequence ID" value="CAI9731201.1"/>
    <property type="molecule type" value="Genomic_DNA"/>
</dbReference>
<proteinExistence type="predicted"/>
<name>A0AA36BCS0_OCTVU</name>
<reference evidence="2" key="1">
    <citation type="submission" date="2023-08" db="EMBL/GenBank/DDBJ databases">
        <authorList>
            <person name="Alioto T."/>
            <person name="Alioto T."/>
            <person name="Gomez Garrido J."/>
        </authorList>
    </citation>
    <scope>NUCLEOTIDE SEQUENCE</scope>
</reference>